<reference evidence="1 2" key="1">
    <citation type="journal article" date="2019" name="Sci. Rep.">
        <title>Orb-weaving spider Araneus ventricosus genome elucidates the spidroin gene catalogue.</title>
        <authorList>
            <person name="Kono N."/>
            <person name="Nakamura H."/>
            <person name="Ohtoshi R."/>
            <person name="Moran D.A.P."/>
            <person name="Shinohara A."/>
            <person name="Yoshida Y."/>
            <person name="Fujiwara M."/>
            <person name="Mori M."/>
            <person name="Tomita M."/>
            <person name="Arakawa K."/>
        </authorList>
    </citation>
    <scope>NUCLEOTIDE SEQUENCE [LARGE SCALE GENOMIC DNA]</scope>
</reference>
<gene>
    <name evidence="1" type="ORF">AVEN_146604_1</name>
</gene>
<comment type="caution">
    <text evidence="1">The sequence shown here is derived from an EMBL/GenBank/DDBJ whole genome shotgun (WGS) entry which is preliminary data.</text>
</comment>
<evidence type="ECO:0000313" key="2">
    <source>
        <dbReference type="Proteomes" id="UP000499080"/>
    </source>
</evidence>
<keyword evidence="2" id="KW-1185">Reference proteome</keyword>
<accession>A0A4Y2KZ25</accession>
<dbReference type="Proteomes" id="UP000499080">
    <property type="component" value="Unassembled WGS sequence"/>
</dbReference>
<organism evidence="1 2">
    <name type="scientific">Araneus ventricosus</name>
    <name type="common">Orbweaver spider</name>
    <name type="synonym">Epeira ventricosa</name>
    <dbReference type="NCBI Taxonomy" id="182803"/>
    <lineage>
        <taxon>Eukaryota</taxon>
        <taxon>Metazoa</taxon>
        <taxon>Ecdysozoa</taxon>
        <taxon>Arthropoda</taxon>
        <taxon>Chelicerata</taxon>
        <taxon>Arachnida</taxon>
        <taxon>Araneae</taxon>
        <taxon>Araneomorphae</taxon>
        <taxon>Entelegynae</taxon>
        <taxon>Araneoidea</taxon>
        <taxon>Araneidae</taxon>
        <taxon>Araneus</taxon>
    </lineage>
</organism>
<proteinExistence type="predicted"/>
<protein>
    <submittedName>
        <fullName evidence="1">Uncharacterized protein</fullName>
    </submittedName>
</protein>
<evidence type="ECO:0000313" key="1">
    <source>
        <dbReference type="EMBL" id="GBN07399.1"/>
    </source>
</evidence>
<dbReference type="AlphaFoldDB" id="A0A4Y2KZ25"/>
<dbReference type="EMBL" id="BGPR01005155">
    <property type="protein sequence ID" value="GBN07399.1"/>
    <property type="molecule type" value="Genomic_DNA"/>
</dbReference>
<name>A0A4Y2KZ25_ARAVE</name>
<sequence>MKTANYLCENNFGQPQCHQQRLVRVQDVYNVCLFRDISLQVRFMLTRSVALAVVKAIQTAMQQIAQRQNHFSSSSPVLKINQPEAKILYKTKDP</sequence>